<dbReference type="EMBL" id="CAMAPE010000001">
    <property type="protein sequence ID" value="CAH9050810.1"/>
    <property type="molecule type" value="Genomic_DNA"/>
</dbReference>
<evidence type="ECO:0000313" key="3">
    <source>
        <dbReference type="Proteomes" id="UP001152484"/>
    </source>
</evidence>
<sequence>MTSFLAGEMSNWAAEQDVATWSKLQDEMDPPIGEDGFDIGQSDNEADSRRSQDN</sequence>
<accession>A0A9P0VM51</accession>
<evidence type="ECO:0000313" key="2">
    <source>
        <dbReference type="EMBL" id="CAH9050810.1"/>
    </source>
</evidence>
<comment type="caution">
    <text evidence="2">The sequence shown here is derived from an EMBL/GenBank/DDBJ whole genome shotgun (WGS) entry which is preliminary data.</text>
</comment>
<gene>
    <name evidence="2" type="ORF">CEURO_LOCUS126</name>
</gene>
<keyword evidence="3" id="KW-1185">Reference proteome</keyword>
<feature type="region of interest" description="Disordered" evidence="1">
    <location>
        <begin position="21"/>
        <end position="54"/>
    </location>
</feature>
<evidence type="ECO:0000256" key="1">
    <source>
        <dbReference type="SAM" id="MobiDB-lite"/>
    </source>
</evidence>
<dbReference type="Proteomes" id="UP001152484">
    <property type="component" value="Unassembled WGS sequence"/>
</dbReference>
<proteinExistence type="predicted"/>
<dbReference type="AlphaFoldDB" id="A0A9P0VM51"/>
<reference evidence="2" key="1">
    <citation type="submission" date="2022-07" db="EMBL/GenBank/DDBJ databases">
        <authorList>
            <person name="Macas J."/>
            <person name="Novak P."/>
            <person name="Neumann P."/>
        </authorList>
    </citation>
    <scope>NUCLEOTIDE SEQUENCE</scope>
</reference>
<protein>
    <submittedName>
        <fullName evidence="2">Uncharacterized protein</fullName>
    </submittedName>
</protein>
<organism evidence="2 3">
    <name type="scientific">Cuscuta europaea</name>
    <name type="common">European dodder</name>
    <dbReference type="NCBI Taxonomy" id="41803"/>
    <lineage>
        <taxon>Eukaryota</taxon>
        <taxon>Viridiplantae</taxon>
        <taxon>Streptophyta</taxon>
        <taxon>Embryophyta</taxon>
        <taxon>Tracheophyta</taxon>
        <taxon>Spermatophyta</taxon>
        <taxon>Magnoliopsida</taxon>
        <taxon>eudicotyledons</taxon>
        <taxon>Gunneridae</taxon>
        <taxon>Pentapetalae</taxon>
        <taxon>asterids</taxon>
        <taxon>lamiids</taxon>
        <taxon>Solanales</taxon>
        <taxon>Convolvulaceae</taxon>
        <taxon>Cuscuteae</taxon>
        <taxon>Cuscuta</taxon>
        <taxon>Cuscuta subgen. Cuscuta</taxon>
    </lineage>
</organism>
<name>A0A9P0VM51_CUSEU</name>